<keyword evidence="2" id="KW-0407">Ion channel</keyword>
<keyword evidence="3" id="KW-1185">Reference proteome</keyword>
<evidence type="ECO:0000313" key="3">
    <source>
        <dbReference type="Proteomes" id="UP000094808"/>
    </source>
</evidence>
<keyword evidence="2" id="KW-0813">Transport</keyword>
<evidence type="ECO:0000313" key="2">
    <source>
        <dbReference type="EMBL" id="OEE35632.1"/>
    </source>
</evidence>
<feature type="transmembrane region" description="Helical" evidence="1">
    <location>
        <begin position="12"/>
        <end position="36"/>
    </location>
</feature>
<keyword evidence="2" id="KW-0406">Ion transport</keyword>
<evidence type="ECO:0000256" key="1">
    <source>
        <dbReference type="SAM" id="Phobius"/>
    </source>
</evidence>
<proteinExistence type="predicted"/>
<sequence length="41" mass="4634">MKKDDIKDETNPMCLLLLIHSLMALFVISGLLFISVNHDTC</sequence>
<keyword evidence="1" id="KW-0812">Transmembrane</keyword>
<reference evidence="2 3" key="1">
    <citation type="journal article" date="2012" name="Science">
        <title>Ecological populations of bacteria act as socially cohesive units of antibiotic production and resistance.</title>
        <authorList>
            <person name="Cordero O.X."/>
            <person name="Wildschutte H."/>
            <person name="Kirkup B."/>
            <person name="Proehl S."/>
            <person name="Ngo L."/>
            <person name="Hussain F."/>
            <person name="Le Roux F."/>
            <person name="Mincer T."/>
            <person name="Polz M.F."/>
        </authorList>
    </citation>
    <scope>NUCLEOTIDE SEQUENCE [LARGE SCALE GENOMIC DNA]</scope>
    <source>
        <strain evidence="2 3">FS-238</strain>
    </source>
</reference>
<keyword evidence="1" id="KW-1133">Transmembrane helix</keyword>
<gene>
    <name evidence="2" type="ORF">A1QS_05980</name>
</gene>
<dbReference type="AlphaFoldDB" id="A0A853R4B4"/>
<name>A0A853R4B4_9VIBR</name>
<dbReference type="EMBL" id="AJYS02000204">
    <property type="protein sequence ID" value="OEE35632.1"/>
    <property type="molecule type" value="Genomic_DNA"/>
</dbReference>
<dbReference type="Proteomes" id="UP000094808">
    <property type="component" value="Unassembled WGS sequence"/>
</dbReference>
<protein>
    <submittedName>
        <fullName evidence="2">Potassium channel protein</fullName>
    </submittedName>
</protein>
<accession>A0A853R4B4</accession>
<comment type="caution">
    <text evidence="2">The sequence shown here is derived from an EMBL/GenBank/DDBJ whole genome shotgun (WGS) entry which is preliminary data.</text>
</comment>
<dbReference type="GO" id="GO:0034220">
    <property type="term" value="P:monoatomic ion transmembrane transport"/>
    <property type="evidence" value="ECO:0007669"/>
    <property type="project" value="UniProtKB-KW"/>
</dbReference>
<keyword evidence="1" id="KW-0472">Membrane</keyword>
<organism evidence="2 3">
    <name type="scientific">Vibrio ordalii FS-238</name>
    <dbReference type="NCBI Taxonomy" id="617133"/>
    <lineage>
        <taxon>Bacteria</taxon>
        <taxon>Pseudomonadati</taxon>
        <taxon>Pseudomonadota</taxon>
        <taxon>Gammaproteobacteria</taxon>
        <taxon>Vibrionales</taxon>
        <taxon>Vibrionaceae</taxon>
        <taxon>Vibrio</taxon>
    </lineage>
</organism>